<evidence type="ECO:0000256" key="1">
    <source>
        <dbReference type="ARBA" id="ARBA00022598"/>
    </source>
</evidence>
<dbReference type="PANTHER" id="PTHR43033">
    <property type="entry name" value="TRNA(ILE)-LYSIDINE SYNTHASE-RELATED"/>
    <property type="match status" value="1"/>
</dbReference>
<evidence type="ECO:0000256" key="5">
    <source>
        <dbReference type="ARBA" id="ARBA00048539"/>
    </source>
</evidence>
<dbReference type="InterPro" id="IPR014729">
    <property type="entry name" value="Rossmann-like_a/b/a_fold"/>
</dbReference>
<evidence type="ECO:0000259" key="7">
    <source>
        <dbReference type="Pfam" id="PF01171"/>
    </source>
</evidence>
<feature type="binding site" evidence="6">
    <location>
        <begin position="19"/>
        <end position="24"/>
    </location>
    <ligand>
        <name>ATP</name>
        <dbReference type="ChEBI" id="CHEBI:30616"/>
    </ligand>
</feature>
<dbReference type="AlphaFoldDB" id="A0A2S7U6X5"/>
<dbReference type="InterPro" id="IPR011063">
    <property type="entry name" value="TilS/TtcA_N"/>
</dbReference>
<dbReference type="RefSeq" id="WP_105044669.1">
    <property type="nucleotide sequence ID" value="NZ_MQWA01000001.1"/>
</dbReference>
<keyword evidence="1 6" id="KW-0436">Ligase</keyword>
<protein>
    <recommendedName>
        <fullName evidence="6">tRNA(Ile)-lysidine synthase</fullName>
        <ecNumber evidence="6">6.3.4.19</ecNumber>
    </recommendedName>
    <alternativeName>
        <fullName evidence="6">tRNA(Ile)-2-lysyl-cytidine synthase</fullName>
    </alternativeName>
    <alternativeName>
        <fullName evidence="6">tRNA(Ile)-lysidine synthetase</fullName>
    </alternativeName>
</protein>
<comment type="subcellular location">
    <subcellularLocation>
        <location evidence="6">Cytoplasm</location>
    </subcellularLocation>
</comment>
<organism evidence="8 9">
    <name type="scientific">Rubritalea profundi</name>
    <dbReference type="NCBI Taxonomy" id="1658618"/>
    <lineage>
        <taxon>Bacteria</taxon>
        <taxon>Pseudomonadati</taxon>
        <taxon>Verrucomicrobiota</taxon>
        <taxon>Verrucomicrobiia</taxon>
        <taxon>Verrucomicrobiales</taxon>
        <taxon>Rubritaleaceae</taxon>
        <taxon>Rubritalea</taxon>
    </lineage>
</organism>
<keyword evidence="6" id="KW-0963">Cytoplasm</keyword>
<keyword evidence="3 6" id="KW-0547">Nucleotide-binding</keyword>
<dbReference type="OrthoDB" id="9807403at2"/>
<gene>
    <name evidence="6" type="primary">tilS</name>
    <name evidence="8" type="ORF">BSZ32_17805</name>
</gene>
<name>A0A2S7U6X5_9BACT</name>
<feature type="domain" description="tRNA(Ile)-lysidine/2-thiocytidine synthase N-terminal" evidence="7">
    <location>
        <begin position="14"/>
        <end position="197"/>
    </location>
</feature>
<comment type="similarity">
    <text evidence="6">Belongs to the tRNA(Ile)-lysidine synthase family.</text>
</comment>
<dbReference type="GO" id="GO:0005524">
    <property type="term" value="F:ATP binding"/>
    <property type="evidence" value="ECO:0007669"/>
    <property type="project" value="UniProtKB-UniRule"/>
</dbReference>
<dbReference type="SUPFAM" id="SSF52402">
    <property type="entry name" value="Adenine nucleotide alpha hydrolases-like"/>
    <property type="match status" value="1"/>
</dbReference>
<keyword evidence="4 6" id="KW-0067">ATP-binding</keyword>
<dbReference type="NCBIfam" id="TIGR02432">
    <property type="entry name" value="lysidine_TilS_N"/>
    <property type="match status" value="1"/>
</dbReference>
<evidence type="ECO:0000256" key="6">
    <source>
        <dbReference type="HAMAP-Rule" id="MF_01161"/>
    </source>
</evidence>
<dbReference type="Pfam" id="PF01171">
    <property type="entry name" value="ATP_bind_3"/>
    <property type="match status" value="1"/>
</dbReference>
<dbReference type="PANTHER" id="PTHR43033:SF1">
    <property type="entry name" value="TRNA(ILE)-LYSIDINE SYNTHASE-RELATED"/>
    <property type="match status" value="1"/>
</dbReference>
<dbReference type="InterPro" id="IPR012094">
    <property type="entry name" value="tRNA_Ile_lys_synt"/>
</dbReference>
<accession>A0A2S7U6X5</accession>
<proteinExistence type="inferred from homology"/>
<keyword evidence="2 6" id="KW-0819">tRNA processing</keyword>
<evidence type="ECO:0000256" key="2">
    <source>
        <dbReference type="ARBA" id="ARBA00022694"/>
    </source>
</evidence>
<comment type="domain">
    <text evidence="6">The N-terminal region contains the highly conserved SGGXDS motif, predicted to be a P-loop motif involved in ATP binding.</text>
</comment>
<dbReference type="EC" id="6.3.4.19" evidence="6"/>
<comment type="catalytic activity">
    <reaction evidence="5 6">
        <text>cytidine(34) in tRNA(Ile2) + L-lysine + ATP = lysidine(34) in tRNA(Ile2) + AMP + diphosphate + H(+)</text>
        <dbReference type="Rhea" id="RHEA:43744"/>
        <dbReference type="Rhea" id="RHEA-COMP:10625"/>
        <dbReference type="Rhea" id="RHEA-COMP:10670"/>
        <dbReference type="ChEBI" id="CHEBI:15378"/>
        <dbReference type="ChEBI" id="CHEBI:30616"/>
        <dbReference type="ChEBI" id="CHEBI:32551"/>
        <dbReference type="ChEBI" id="CHEBI:33019"/>
        <dbReference type="ChEBI" id="CHEBI:82748"/>
        <dbReference type="ChEBI" id="CHEBI:83665"/>
        <dbReference type="ChEBI" id="CHEBI:456215"/>
        <dbReference type="EC" id="6.3.4.19"/>
    </reaction>
</comment>
<reference evidence="8 9" key="1">
    <citation type="submission" date="2016-12" db="EMBL/GenBank/DDBJ databases">
        <title>Study of bacterial adaptation to deep sea.</title>
        <authorList>
            <person name="Song J."/>
            <person name="Yoshizawa S."/>
            <person name="Kogure K."/>
        </authorList>
    </citation>
    <scope>NUCLEOTIDE SEQUENCE [LARGE SCALE GENOMIC DNA]</scope>
    <source>
        <strain evidence="8 9">SAORIC-165</strain>
    </source>
</reference>
<comment type="caution">
    <text evidence="8">The sequence shown here is derived from an EMBL/GenBank/DDBJ whole genome shotgun (WGS) entry which is preliminary data.</text>
</comment>
<evidence type="ECO:0000313" key="8">
    <source>
        <dbReference type="EMBL" id="PQJ30144.1"/>
    </source>
</evidence>
<dbReference type="EMBL" id="MQWA01000001">
    <property type="protein sequence ID" value="PQJ30144.1"/>
    <property type="molecule type" value="Genomic_DNA"/>
</dbReference>
<dbReference type="Proteomes" id="UP000239907">
    <property type="component" value="Unassembled WGS sequence"/>
</dbReference>
<evidence type="ECO:0000256" key="3">
    <source>
        <dbReference type="ARBA" id="ARBA00022741"/>
    </source>
</evidence>
<sequence>MQHFLERLDTNQSWLVGVSGGRDSVVLLDYLVQDGFKNLVVVHVNHQLRAKASNGDAEFVEQLAQKYGLAFYGEAVDVIGLMESEKKGLEVVAREARHAVYVRAIQKHSAAGVLLGHHADDQAETVLFNLLRGSSGLKGIRFENTVTVDECVLKVVRPLLEVRRSEINDYVKSRGLEYREDASNAEAFTVRNRIRHEVMPLLVEIMRREVVPAVNGAAEVSMEQSDYLASEVVLEQFLDPQGRIFLPALLELDVVLQQAVMFQFLKTHKVPDLSRSLIAECLLVCDTVAAAKCNLPGGRWLRRKEQRLFIQQ</sequence>
<dbReference type="InterPro" id="IPR012795">
    <property type="entry name" value="tRNA_Ile_lys_synt_N"/>
</dbReference>
<dbReference type="Gene3D" id="3.40.50.620">
    <property type="entry name" value="HUPs"/>
    <property type="match status" value="1"/>
</dbReference>
<dbReference type="GO" id="GO:0032267">
    <property type="term" value="F:tRNA(Ile)-lysidine synthase activity"/>
    <property type="evidence" value="ECO:0007669"/>
    <property type="project" value="UniProtKB-EC"/>
</dbReference>
<evidence type="ECO:0000256" key="4">
    <source>
        <dbReference type="ARBA" id="ARBA00022840"/>
    </source>
</evidence>
<dbReference type="HAMAP" id="MF_01161">
    <property type="entry name" value="tRNA_Ile_lys_synt"/>
    <property type="match status" value="1"/>
</dbReference>
<dbReference type="GO" id="GO:0005737">
    <property type="term" value="C:cytoplasm"/>
    <property type="evidence" value="ECO:0007669"/>
    <property type="project" value="UniProtKB-SubCell"/>
</dbReference>
<dbReference type="CDD" id="cd01992">
    <property type="entry name" value="TilS_N"/>
    <property type="match status" value="1"/>
</dbReference>
<evidence type="ECO:0000313" key="9">
    <source>
        <dbReference type="Proteomes" id="UP000239907"/>
    </source>
</evidence>
<dbReference type="GO" id="GO:0006400">
    <property type="term" value="P:tRNA modification"/>
    <property type="evidence" value="ECO:0007669"/>
    <property type="project" value="UniProtKB-UniRule"/>
</dbReference>
<keyword evidence="9" id="KW-1185">Reference proteome</keyword>
<comment type="function">
    <text evidence="6">Ligates lysine onto the cytidine present at position 34 of the AUA codon-specific tRNA(Ile) that contains the anticodon CAU, in an ATP-dependent manner. Cytidine is converted to lysidine, thus changing the amino acid specificity of the tRNA from methionine to isoleucine.</text>
</comment>